<evidence type="ECO:0000313" key="1">
    <source>
        <dbReference type="EMBL" id="TAJ44778.1"/>
    </source>
</evidence>
<dbReference type="AlphaFoldDB" id="A0A483CTY1"/>
<keyword evidence="2" id="KW-1185">Reference proteome</keyword>
<proteinExistence type="predicted"/>
<reference evidence="1 2" key="1">
    <citation type="submission" date="2017-11" db="EMBL/GenBank/DDBJ databases">
        <title>Isolation and Characterization of Methanofollis Species from Methane Seep Offshore SW Taiwan.</title>
        <authorList>
            <person name="Teng N.-H."/>
            <person name="Lai M.-C."/>
            <person name="Chen S.-C."/>
        </authorList>
    </citation>
    <scope>NUCLEOTIDE SEQUENCE [LARGE SCALE GENOMIC DNA]</scope>
    <source>
        <strain evidence="1 2">FWC-SCC2</strain>
    </source>
</reference>
<name>A0A483CTY1_9EURY</name>
<dbReference type="Proteomes" id="UP000292580">
    <property type="component" value="Unassembled WGS sequence"/>
</dbReference>
<sequence length="113" mass="12192">MADHAQIEIIGFSNGSCSPFPCNEDRTCGLVTCCPTESLTEAIKALKDALSEEYGERVSVSFTSLDDGVPADVQKIVEEHHPPLPMILVNGQLTPIGRISLPQIKKEIEAALD</sequence>
<evidence type="ECO:0000313" key="2">
    <source>
        <dbReference type="Proteomes" id="UP000292580"/>
    </source>
</evidence>
<protein>
    <recommendedName>
        <fullName evidence="3">Thioredoxin-like fold domain-containing protein</fullName>
    </recommendedName>
</protein>
<comment type="caution">
    <text evidence="1">The sequence shown here is derived from an EMBL/GenBank/DDBJ whole genome shotgun (WGS) entry which is preliminary data.</text>
</comment>
<dbReference type="EMBL" id="PGCL01000002">
    <property type="protein sequence ID" value="TAJ44778.1"/>
    <property type="molecule type" value="Genomic_DNA"/>
</dbReference>
<gene>
    <name evidence="1" type="ORF">CUJ86_05645</name>
</gene>
<dbReference type="RefSeq" id="WP_130646583.1">
    <property type="nucleotide sequence ID" value="NZ_PGCL01000002.1"/>
</dbReference>
<dbReference type="OrthoDB" id="115716at2157"/>
<accession>A0A483CTY1</accession>
<evidence type="ECO:0008006" key="3">
    <source>
        <dbReference type="Google" id="ProtNLM"/>
    </source>
</evidence>
<organism evidence="1 2">
    <name type="scientific">Methanofollis fontis</name>
    <dbReference type="NCBI Taxonomy" id="2052832"/>
    <lineage>
        <taxon>Archaea</taxon>
        <taxon>Methanobacteriati</taxon>
        <taxon>Methanobacteriota</taxon>
        <taxon>Stenosarchaea group</taxon>
        <taxon>Methanomicrobia</taxon>
        <taxon>Methanomicrobiales</taxon>
        <taxon>Methanomicrobiaceae</taxon>
        <taxon>Methanofollis</taxon>
    </lineage>
</organism>